<dbReference type="EMBL" id="CMVM020000119">
    <property type="status" value="NOT_ANNOTATED_CDS"/>
    <property type="molecule type" value="Genomic_DNA"/>
</dbReference>
<dbReference type="Pfam" id="PF21525">
    <property type="entry name" value="Nlp36"/>
    <property type="match status" value="1"/>
</dbReference>
<evidence type="ECO:0000256" key="1">
    <source>
        <dbReference type="SAM" id="Phobius"/>
    </source>
</evidence>
<dbReference type="Proteomes" id="UP000024404">
    <property type="component" value="Unassembled WGS sequence"/>
</dbReference>
<name>A0A2K6VZI5_ONCVO</name>
<organism evidence="2 3">
    <name type="scientific">Onchocerca volvulus</name>
    <dbReference type="NCBI Taxonomy" id="6282"/>
    <lineage>
        <taxon>Eukaryota</taxon>
        <taxon>Metazoa</taxon>
        <taxon>Ecdysozoa</taxon>
        <taxon>Nematoda</taxon>
        <taxon>Chromadorea</taxon>
        <taxon>Rhabditida</taxon>
        <taxon>Spirurina</taxon>
        <taxon>Spiruromorpha</taxon>
        <taxon>Filarioidea</taxon>
        <taxon>Onchocercidae</taxon>
        <taxon>Onchocerca</taxon>
    </lineage>
</organism>
<dbReference type="EnsemblMetazoa" id="OVOC3593.1">
    <property type="protein sequence ID" value="OVOC3593.1"/>
    <property type="gene ID" value="WBGene00240402"/>
</dbReference>
<dbReference type="AlphaFoldDB" id="A0A2K6VZI5"/>
<keyword evidence="1" id="KW-1133">Transmembrane helix</keyword>
<keyword evidence="1" id="KW-0812">Transmembrane</keyword>
<evidence type="ECO:0000313" key="2">
    <source>
        <dbReference type="EnsemblMetazoa" id="OVOC3593.1"/>
    </source>
</evidence>
<accession>A0A2K6VZI5</accession>
<evidence type="ECO:0000313" key="3">
    <source>
        <dbReference type="Proteomes" id="UP000024404"/>
    </source>
</evidence>
<keyword evidence="3" id="KW-1185">Reference proteome</keyword>
<reference evidence="3" key="1">
    <citation type="submission" date="2013-10" db="EMBL/GenBank/DDBJ databases">
        <title>Genome sequencing of Onchocerca volvulus.</title>
        <authorList>
            <person name="Cotton J."/>
            <person name="Tsai J."/>
            <person name="Stanley E."/>
            <person name="Tracey A."/>
            <person name="Holroyd N."/>
            <person name="Lustigman S."/>
            <person name="Berriman M."/>
        </authorList>
    </citation>
    <scope>NUCLEOTIDE SEQUENCE</scope>
</reference>
<dbReference type="EnsemblMetazoa" id="OVOC3593.2">
    <property type="protein sequence ID" value="OVOC3593.2"/>
    <property type="gene ID" value="WBGene00240402"/>
</dbReference>
<sequence>MTTTAVSHPVDDLIKVSHPVDDLIKINYPLDDLIKVSHLVDDLIKTNYPLGDLIKVSHPEDDLIKCSSITTKMQILQFYDYLGPLAVSSCFLVTVFLLSLIINFILISKNDDRTVFEKFGSKFDIRFGVHRMRHEPKKNAKVTKQLINDPNHLIAVSVV</sequence>
<proteinExistence type="predicted"/>
<keyword evidence="1" id="KW-0472">Membrane</keyword>
<reference evidence="2" key="2">
    <citation type="submission" date="2018-02" db="UniProtKB">
        <authorList>
            <consortium name="EnsemblMetazoa"/>
        </authorList>
    </citation>
    <scope>IDENTIFICATION</scope>
</reference>
<feature type="transmembrane region" description="Helical" evidence="1">
    <location>
        <begin position="81"/>
        <end position="106"/>
    </location>
</feature>
<protein>
    <submittedName>
        <fullName evidence="2">Uncharacterized protein</fullName>
    </submittedName>
</protein>